<keyword evidence="3" id="KW-0804">Transcription</keyword>
<dbReference type="InterPro" id="IPR009057">
    <property type="entry name" value="Homeodomain-like_sf"/>
</dbReference>
<dbReference type="PANTHER" id="PTHR46796">
    <property type="entry name" value="HTH-TYPE TRANSCRIPTIONAL ACTIVATOR RHAS-RELATED"/>
    <property type="match status" value="1"/>
</dbReference>
<protein>
    <submittedName>
        <fullName evidence="5">AraC family transcriptional regulator</fullName>
    </submittedName>
</protein>
<dbReference type="EMBL" id="BAABCX010000001">
    <property type="protein sequence ID" value="GAA3534030.1"/>
    <property type="molecule type" value="Genomic_DNA"/>
</dbReference>
<dbReference type="Proteomes" id="UP001500795">
    <property type="component" value="Unassembled WGS sequence"/>
</dbReference>
<dbReference type="RefSeq" id="WP_344955761.1">
    <property type="nucleotide sequence ID" value="NZ_BAABCX010000001.1"/>
</dbReference>
<evidence type="ECO:0000256" key="1">
    <source>
        <dbReference type="ARBA" id="ARBA00023015"/>
    </source>
</evidence>
<evidence type="ECO:0000259" key="4">
    <source>
        <dbReference type="PROSITE" id="PS01124"/>
    </source>
</evidence>
<dbReference type="InterPro" id="IPR032783">
    <property type="entry name" value="AraC_lig"/>
</dbReference>
<dbReference type="InterPro" id="IPR018060">
    <property type="entry name" value="HTH_AraC"/>
</dbReference>
<dbReference type="SMART" id="SM00342">
    <property type="entry name" value="HTH_ARAC"/>
    <property type="match status" value="1"/>
</dbReference>
<sequence length="276" mass="29623">MDRLAALLRHFHLNARVFNTGPLCGAASYHGGEGGGYIHILKRGSLTLESADAGDIIIDRPSLMFFMEPGGHRLIPGEAGAETVCGTFTFGSAASNPLARAMAHPIVIPLEELDSLAGTLALLFEEAFNDRCGRQAALDRLCELLIIQLYRYLMESGDLDVGLLAGLADPRLSKALIAIHEQPSANWTLVTLAARAGMSRARFAVAFRDTLGQTPGAYLIQWRLCLAQALLKEGKPTDHVASTVGYSGSPALAKAFRQQLGLSPSQWLKQLPKTSS</sequence>
<name>A0ABP6VI28_9GAMM</name>
<evidence type="ECO:0000313" key="6">
    <source>
        <dbReference type="Proteomes" id="UP001500795"/>
    </source>
</evidence>
<evidence type="ECO:0000313" key="5">
    <source>
        <dbReference type="EMBL" id="GAA3534030.1"/>
    </source>
</evidence>
<proteinExistence type="predicted"/>
<reference evidence="6" key="1">
    <citation type="journal article" date="2019" name="Int. J. Syst. Evol. Microbiol.">
        <title>The Global Catalogue of Microorganisms (GCM) 10K type strain sequencing project: providing services to taxonomists for standard genome sequencing and annotation.</title>
        <authorList>
            <consortium name="The Broad Institute Genomics Platform"/>
            <consortium name="The Broad Institute Genome Sequencing Center for Infectious Disease"/>
            <person name="Wu L."/>
            <person name="Ma J."/>
        </authorList>
    </citation>
    <scope>NUCLEOTIDE SEQUENCE [LARGE SCALE GENOMIC DNA]</scope>
    <source>
        <strain evidence="6">JCM 17110</strain>
    </source>
</reference>
<organism evidence="5 6">
    <name type="scientific">Zobellella aerophila</name>
    <dbReference type="NCBI Taxonomy" id="870480"/>
    <lineage>
        <taxon>Bacteria</taxon>
        <taxon>Pseudomonadati</taxon>
        <taxon>Pseudomonadota</taxon>
        <taxon>Gammaproteobacteria</taxon>
        <taxon>Aeromonadales</taxon>
        <taxon>Aeromonadaceae</taxon>
        <taxon>Zobellella</taxon>
    </lineage>
</organism>
<evidence type="ECO:0000256" key="3">
    <source>
        <dbReference type="ARBA" id="ARBA00023163"/>
    </source>
</evidence>
<gene>
    <name evidence="5" type="ORF">GCM10022394_11970</name>
</gene>
<dbReference type="Pfam" id="PF12852">
    <property type="entry name" value="Cupin_6"/>
    <property type="match status" value="1"/>
</dbReference>
<evidence type="ECO:0000256" key="2">
    <source>
        <dbReference type="ARBA" id="ARBA00023125"/>
    </source>
</evidence>
<keyword evidence="1" id="KW-0805">Transcription regulation</keyword>
<dbReference type="PANTHER" id="PTHR46796:SF7">
    <property type="entry name" value="ARAC FAMILY TRANSCRIPTIONAL REGULATOR"/>
    <property type="match status" value="1"/>
</dbReference>
<feature type="domain" description="HTH araC/xylS-type" evidence="4">
    <location>
        <begin position="173"/>
        <end position="270"/>
    </location>
</feature>
<keyword evidence="2" id="KW-0238">DNA-binding</keyword>
<keyword evidence="6" id="KW-1185">Reference proteome</keyword>
<dbReference type="PROSITE" id="PS01124">
    <property type="entry name" value="HTH_ARAC_FAMILY_2"/>
    <property type="match status" value="1"/>
</dbReference>
<dbReference type="Gene3D" id="1.10.10.60">
    <property type="entry name" value="Homeodomain-like"/>
    <property type="match status" value="2"/>
</dbReference>
<dbReference type="Pfam" id="PF12833">
    <property type="entry name" value="HTH_18"/>
    <property type="match status" value="1"/>
</dbReference>
<dbReference type="InterPro" id="IPR050204">
    <property type="entry name" value="AraC_XylS_family_regulators"/>
</dbReference>
<dbReference type="SUPFAM" id="SSF46689">
    <property type="entry name" value="Homeodomain-like"/>
    <property type="match status" value="2"/>
</dbReference>
<accession>A0ABP6VI28</accession>
<comment type="caution">
    <text evidence="5">The sequence shown here is derived from an EMBL/GenBank/DDBJ whole genome shotgun (WGS) entry which is preliminary data.</text>
</comment>